<reference evidence="2" key="1">
    <citation type="submission" date="2021-01" db="EMBL/GenBank/DDBJ databases">
        <authorList>
            <person name="Corre E."/>
            <person name="Pelletier E."/>
            <person name="Niang G."/>
            <person name="Scheremetjew M."/>
            <person name="Finn R."/>
            <person name="Kale V."/>
            <person name="Holt S."/>
            <person name="Cochrane G."/>
            <person name="Meng A."/>
            <person name="Brown T."/>
            <person name="Cohen L."/>
        </authorList>
    </citation>
    <scope>NUCLEOTIDE SEQUENCE</scope>
    <source>
        <strain evidence="2">RCC1871</strain>
    </source>
</reference>
<dbReference type="AlphaFoldDB" id="A0A7S3C7V6"/>
<keyword evidence="1" id="KW-1133">Transmembrane helix</keyword>
<dbReference type="EMBL" id="HBHZ01001312">
    <property type="protein sequence ID" value="CAE0187975.1"/>
    <property type="molecule type" value="Transcribed_RNA"/>
</dbReference>
<sequence length="134" mass="15054">MESARSILRRVRSIIGFVFRHRKWFGLAAFLLVLVVLDNVERGWRTVTAGVPKWRRRWLMLSSILALLSVVPMLEAAENSKRVLTSFGLWLAYLSSSFLELRKTHDSVGLVSSLLGLVGDLALVGATATAFWPR</sequence>
<feature type="transmembrane region" description="Helical" evidence="1">
    <location>
        <begin position="83"/>
        <end position="99"/>
    </location>
</feature>
<protein>
    <submittedName>
        <fullName evidence="2">Uncharacterized protein</fullName>
    </submittedName>
</protein>
<evidence type="ECO:0000256" key="1">
    <source>
        <dbReference type="SAM" id="Phobius"/>
    </source>
</evidence>
<organism evidence="2">
    <name type="scientific">Chloropicon roscoffensis</name>
    <dbReference type="NCBI Taxonomy" id="1461544"/>
    <lineage>
        <taxon>Eukaryota</taxon>
        <taxon>Viridiplantae</taxon>
        <taxon>Chlorophyta</taxon>
        <taxon>Chloropicophyceae</taxon>
        <taxon>Chloropicales</taxon>
        <taxon>Chloropicaceae</taxon>
        <taxon>Chloropicon</taxon>
    </lineage>
</organism>
<evidence type="ECO:0000313" key="2">
    <source>
        <dbReference type="EMBL" id="CAE0187975.1"/>
    </source>
</evidence>
<keyword evidence="1" id="KW-0812">Transmembrane</keyword>
<feature type="transmembrane region" description="Helical" evidence="1">
    <location>
        <begin position="58"/>
        <end position="76"/>
    </location>
</feature>
<name>A0A7S3C7V6_9CHLO</name>
<proteinExistence type="predicted"/>
<keyword evidence="1" id="KW-0472">Membrane</keyword>
<accession>A0A7S3C7V6</accession>
<feature type="transmembrane region" description="Helical" evidence="1">
    <location>
        <begin position="111"/>
        <end position="132"/>
    </location>
</feature>
<gene>
    <name evidence="2" type="ORF">CROS1456_LOCUS1043</name>
</gene>